<dbReference type="Proteomes" id="UP000735302">
    <property type="component" value="Unassembled WGS sequence"/>
</dbReference>
<sequence length="484" mass="56334">MDKISDTDLLLIGKTGTGKSELGNSILKRKVFKSCSSASSVTTEIDYEVSDYKGKIIKVVDGPGVGDTRLDTEASTMLVVNAMERAIVANTRGYHAFLLVIRFGVRFTAEDQDTVALLKKIFGSNFVRQFCILVMTGGDNFEREAEDTGKTFDQWCREQGRVFRDMMKEFGNRIVLFDNLTKDEGKCNKQIDHLLSVVNSLKAKGVRYTDKHFELARQAREKAIVESKEPRIREEIMQATSLILQKLEWVKENSASKHQIDTLKQLHTRCGDLIKYIKHEDKGSGALHHLEKSVMSVRNTLAESIKIKTEVAKEVRRIEATMKQQMEFERQRLEKMLAQQCRESEEKQKQMRKDFKKTLSKMETESKRREVLLSNLKEEREKCPAIMKQQMEFERQRLEKMLAQQCRESEEKQKQMRKDFKKTLSEMEKESRQEREILLSKLKKEEEKSCGEFRKLQEAYENLKQKANESWPKKLWGFIKGILI</sequence>
<proteinExistence type="inferred from homology"/>
<dbReference type="Pfam" id="PF04548">
    <property type="entry name" value="AIG1"/>
    <property type="match status" value="1"/>
</dbReference>
<dbReference type="PANTHER" id="PTHR10903:SF184">
    <property type="entry name" value="GTP-BINDING PROTEIN A"/>
    <property type="match status" value="1"/>
</dbReference>
<keyword evidence="2" id="KW-0547">Nucleotide-binding</keyword>
<gene>
    <name evidence="6" type="ORF">PoB_003941400</name>
</gene>
<dbReference type="InterPro" id="IPR006703">
    <property type="entry name" value="G_AIG1"/>
</dbReference>
<dbReference type="EMBL" id="BLXT01004477">
    <property type="protein sequence ID" value="GFO12909.1"/>
    <property type="molecule type" value="Genomic_DNA"/>
</dbReference>
<dbReference type="GO" id="GO:0005525">
    <property type="term" value="F:GTP binding"/>
    <property type="evidence" value="ECO:0007669"/>
    <property type="project" value="UniProtKB-KW"/>
</dbReference>
<evidence type="ECO:0000256" key="2">
    <source>
        <dbReference type="ARBA" id="ARBA00022741"/>
    </source>
</evidence>
<dbReference type="SUPFAM" id="SSF52540">
    <property type="entry name" value="P-loop containing nucleoside triphosphate hydrolases"/>
    <property type="match status" value="1"/>
</dbReference>
<name>A0AAV4B2M1_9GAST</name>
<feature type="coiled-coil region" evidence="4">
    <location>
        <begin position="323"/>
        <end position="448"/>
    </location>
</feature>
<keyword evidence="7" id="KW-1185">Reference proteome</keyword>
<evidence type="ECO:0000256" key="3">
    <source>
        <dbReference type="ARBA" id="ARBA00023134"/>
    </source>
</evidence>
<dbReference type="InterPro" id="IPR027417">
    <property type="entry name" value="P-loop_NTPase"/>
</dbReference>
<dbReference type="PROSITE" id="PS51720">
    <property type="entry name" value="G_AIG1"/>
    <property type="match status" value="1"/>
</dbReference>
<dbReference type="InterPro" id="IPR045058">
    <property type="entry name" value="GIMA/IAN/Toc"/>
</dbReference>
<feature type="domain" description="AIG1-type G" evidence="5">
    <location>
        <begin position="4"/>
        <end position="217"/>
    </location>
</feature>
<reference evidence="6 7" key="1">
    <citation type="journal article" date="2021" name="Elife">
        <title>Chloroplast acquisition without the gene transfer in kleptoplastic sea slugs, Plakobranchus ocellatus.</title>
        <authorList>
            <person name="Maeda T."/>
            <person name="Takahashi S."/>
            <person name="Yoshida T."/>
            <person name="Shimamura S."/>
            <person name="Takaki Y."/>
            <person name="Nagai Y."/>
            <person name="Toyoda A."/>
            <person name="Suzuki Y."/>
            <person name="Arimoto A."/>
            <person name="Ishii H."/>
            <person name="Satoh N."/>
            <person name="Nishiyama T."/>
            <person name="Hasebe M."/>
            <person name="Maruyama T."/>
            <person name="Minagawa J."/>
            <person name="Obokata J."/>
            <person name="Shigenobu S."/>
        </authorList>
    </citation>
    <scope>NUCLEOTIDE SEQUENCE [LARGE SCALE GENOMIC DNA]</scope>
</reference>
<dbReference type="AlphaFoldDB" id="A0AAV4B2M1"/>
<evidence type="ECO:0000313" key="7">
    <source>
        <dbReference type="Proteomes" id="UP000735302"/>
    </source>
</evidence>
<protein>
    <submittedName>
        <fullName evidence="6">Immune-associated nucleotide-binding protein 7</fullName>
    </submittedName>
</protein>
<comment type="caution">
    <text evidence="6">The sequence shown here is derived from an EMBL/GenBank/DDBJ whole genome shotgun (WGS) entry which is preliminary data.</text>
</comment>
<evidence type="ECO:0000256" key="1">
    <source>
        <dbReference type="ARBA" id="ARBA00008535"/>
    </source>
</evidence>
<evidence type="ECO:0000313" key="6">
    <source>
        <dbReference type="EMBL" id="GFO12909.1"/>
    </source>
</evidence>
<accession>A0AAV4B2M1</accession>
<comment type="similarity">
    <text evidence="1">Belongs to the TRAFAC class TrmE-Era-EngA-EngB-Septin-like GTPase superfamily. AIG1/Toc34/Toc159-like paraseptin GTPase family. IAN subfamily.</text>
</comment>
<dbReference type="Gene3D" id="3.40.50.300">
    <property type="entry name" value="P-loop containing nucleotide triphosphate hydrolases"/>
    <property type="match status" value="1"/>
</dbReference>
<dbReference type="PANTHER" id="PTHR10903">
    <property type="entry name" value="GTPASE, IMAP FAMILY MEMBER-RELATED"/>
    <property type="match status" value="1"/>
</dbReference>
<keyword evidence="4" id="KW-0175">Coiled coil</keyword>
<evidence type="ECO:0000259" key="5">
    <source>
        <dbReference type="PROSITE" id="PS51720"/>
    </source>
</evidence>
<evidence type="ECO:0000256" key="4">
    <source>
        <dbReference type="SAM" id="Coils"/>
    </source>
</evidence>
<dbReference type="FunFam" id="3.40.50.300:FF:000840">
    <property type="entry name" value="Immune-associated nucleotide-binding protein 9"/>
    <property type="match status" value="1"/>
</dbReference>
<organism evidence="6 7">
    <name type="scientific">Plakobranchus ocellatus</name>
    <dbReference type="NCBI Taxonomy" id="259542"/>
    <lineage>
        <taxon>Eukaryota</taxon>
        <taxon>Metazoa</taxon>
        <taxon>Spiralia</taxon>
        <taxon>Lophotrochozoa</taxon>
        <taxon>Mollusca</taxon>
        <taxon>Gastropoda</taxon>
        <taxon>Heterobranchia</taxon>
        <taxon>Euthyneura</taxon>
        <taxon>Panpulmonata</taxon>
        <taxon>Sacoglossa</taxon>
        <taxon>Placobranchoidea</taxon>
        <taxon>Plakobranchidae</taxon>
        <taxon>Plakobranchus</taxon>
    </lineage>
</organism>
<keyword evidence="3" id="KW-0342">GTP-binding</keyword>